<evidence type="ECO:0000256" key="3">
    <source>
        <dbReference type="ARBA" id="ARBA00022729"/>
    </source>
</evidence>
<dbReference type="EMBL" id="CP001649">
    <property type="protein sequence ID" value="ACS79452.1"/>
    <property type="molecule type" value="Genomic_DNA"/>
</dbReference>
<evidence type="ECO:0000256" key="4">
    <source>
        <dbReference type="SAM" id="SignalP"/>
    </source>
</evidence>
<keyword evidence="3 4" id="KW-0732">Signal</keyword>
<keyword evidence="2" id="KW-0813">Transport</keyword>
<feature type="signal peptide" evidence="4">
    <location>
        <begin position="1"/>
        <end position="23"/>
    </location>
</feature>
<feature type="chain" id="PRO_5002962565" evidence="4">
    <location>
        <begin position="24"/>
        <end position="331"/>
    </location>
</feature>
<gene>
    <name evidence="5" type="ordered locus">Desal_1390</name>
</gene>
<dbReference type="Proteomes" id="UP000002601">
    <property type="component" value="Chromosome"/>
</dbReference>
<keyword evidence="6" id="KW-1185">Reference proteome</keyword>
<dbReference type="Pfam" id="PF03480">
    <property type="entry name" value="DctP"/>
    <property type="match status" value="1"/>
</dbReference>
<protein>
    <submittedName>
        <fullName evidence="5">TRAP dicarboxylate transporter, DctP subunit</fullName>
    </submittedName>
</protein>
<sequence length="331" mass="36686">MSRISAMLIALVAVLVLSTAAFAGPTVIKLAHPNVPQHPMGQAFEKFKELVETRTDGKFRVDIYDSSKFGNFDAVVQGLQFNMLQMGSASTPNLAPFSDDFLIFDLPFLFPTYESADLITDGPIGMTAAKALEKTGIIGLGYIEIGFRNLWNNQRTVKTLEDAKGLKIRSTPSKAHIATLKGLGINPTPISWGEVYTALQQKTVDGIDIDLNLAWHNNFPEVNNNLTIVNSLYSPHLVMMSKRFLDSLDDADKVTILEAFEEAKLYERKLIRDGEKEIMAKLADKGVTVYTLTPEERARWAEATKGVYNQFEKRIGKDLIERAKATIAAGK</sequence>
<dbReference type="HOGENOM" id="CLU_036176_1_3_7"/>
<dbReference type="InterPro" id="IPR004682">
    <property type="entry name" value="TRAP_DctP"/>
</dbReference>
<dbReference type="InterPro" id="IPR018389">
    <property type="entry name" value="DctP_fam"/>
</dbReference>
<dbReference type="Gene3D" id="3.40.190.170">
    <property type="entry name" value="Bacterial extracellular solute-binding protein, family 7"/>
    <property type="match status" value="1"/>
</dbReference>
<dbReference type="GO" id="GO:0030288">
    <property type="term" value="C:outer membrane-bounded periplasmic space"/>
    <property type="evidence" value="ECO:0007669"/>
    <property type="project" value="InterPro"/>
</dbReference>
<reference evidence="5 6" key="1">
    <citation type="submission" date="2009-06" db="EMBL/GenBank/DDBJ databases">
        <title>Complete sequence of Desulfovibrio salexigens DSM 2638.</title>
        <authorList>
            <consortium name="US DOE Joint Genome Institute"/>
            <person name="Lucas S."/>
            <person name="Copeland A."/>
            <person name="Lapidus A."/>
            <person name="Glavina del Rio T."/>
            <person name="Tice H."/>
            <person name="Bruce D."/>
            <person name="Goodwin L."/>
            <person name="Pitluck S."/>
            <person name="Munk A.C."/>
            <person name="Brettin T."/>
            <person name="Detter J.C."/>
            <person name="Han C."/>
            <person name="Tapia R."/>
            <person name="Larimer F."/>
            <person name="Land M."/>
            <person name="Hauser L."/>
            <person name="Kyrpides N."/>
            <person name="Anderson I."/>
            <person name="Wall J.D."/>
            <person name="Arkin A.P."/>
            <person name="Dehal P."/>
            <person name="Chivian D."/>
            <person name="Giles B."/>
            <person name="Hazen T.C."/>
        </authorList>
    </citation>
    <scope>NUCLEOTIDE SEQUENCE [LARGE SCALE GENOMIC DNA]</scope>
    <source>
        <strain evidence="6">ATCC 14822 / DSM 2638 / NCIMB 8403 / VKM B-1763</strain>
    </source>
</reference>
<dbReference type="OrthoDB" id="8690069at2"/>
<dbReference type="RefSeq" id="WP_015851270.1">
    <property type="nucleotide sequence ID" value="NC_012881.1"/>
</dbReference>
<dbReference type="GO" id="GO:0055085">
    <property type="term" value="P:transmembrane transport"/>
    <property type="evidence" value="ECO:0007669"/>
    <property type="project" value="InterPro"/>
</dbReference>
<dbReference type="NCBIfam" id="TIGR00787">
    <property type="entry name" value="dctP"/>
    <property type="match status" value="1"/>
</dbReference>
<dbReference type="PANTHER" id="PTHR33376">
    <property type="match status" value="1"/>
</dbReference>
<dbReference type="PANTHER" id="PTHR33376:SF7">
    <property type="entry name" value="C4-DICARBOXYLATE-BINDING PROTEIN DCTB"/>
    <property type="match status" value="1"/>
</dbReference>
<dbReference type="CDD" id="cd13603">
    <property type="entry name" value="PBP2_TRAP_Siap_TeaA_like"/>
    <property type="match status" value="1"/>
</dbReference>
<evidence type="ECO:0000256" key="1">
    <source>
        <dbReference type="ARBA" id="ARBA00009023"/>
    </source>
</evidence>
<organism evidence="5 6">
    <name type="scientific">Maridesulfovibrio salexigens (strain ATCC 14822 / DSM 2638 / NCIMB 8403 / VKM B-1763)</name>
    <name type="common">Desulfovibrio salexigens</name>
    <dbReference type="NCBI Taxonomy" id="526222"/>
    <lineage>
        <taxon>Bacteria</taxon>
        <taxon>Pseudomonadati</taxon>
        <taxon>Thermodesulfobacteriota</taxon>
        <taxon>Desulfovibrionia</taxon>
        <taxon>Desulfovibrionales</taxon>
        <taxon>Desulfovibrionaceae</taxon>
        <taxon>Maridesulfovibrio</taxon>
    </lineage>
</organism>
<name>C6BRL2_MARSD</name>
<dbReference type="PIRSF" id="PIRSF006470">
    <property type="entry name" value="DctB"/>
    <property type="match status" value="1"/>
</dbReference>
<dbReference type="eggNOG" id="COG1638">
    <property type="taxonomic scope" value="Bacteria"/>
</dbReference>
<evidence type="ECO:0000313" key="6">
    <source>
        <dbReference type="Proteomes" id="UP000002601"/>
    </source>
</evidence>
<evidence type="ECO:0000256" key="2">
    <source>
        <dbReference type="ARBA" id="ARBA00022448"/>
    </source>
</evidence>
<accession>C6BRL2</accession>
<evidence type="ECO:0000313" key="5">
    <source>
        <dbReference type="EMBL" id="ACS79452.1"/>
    </source>
</evidence>
<dbReference type="AlphaFoldDB" id="C6BRL2"/>
<dbReference type="InterPro" id="IPR038404">
    <property type="entry name" value="TRAP_DctP_sf"/>
</dbReference>
<comment type="similarity">
    <text evidence="1">Belongs to the bacterial solute-binding protein 7 family.</text>
</comment>
<dbReference type="STRING" id="526222.Desal_1390"/>
<proteinExistence type="inferred from homology"/>
<dbReference type="KEGG" id="dsa:Desal_1390"/>
<dbReference type="NCBIfam" id="NF037995">
    <property type="entry name" value="TRAP_S1"/>
    <property type="match status" value="1"/>
</dbReference>